<dbReference type="OrthoDB" id="8418771at2"/>
<dbReference type="AlphaFoldDB" id="A0A1M6FPD3"/>
<proteinExistence type="predicted"/>
<evidence type="ECO:0008006" key="3">
    <source>
        <dbReference type="Google" id="ProtNLM"/>
    </source>
</evidence>
<evidence type="ECO:0000313" key="1">
    <source>
        <dbReference type="EMBL" id="SHI99581.1"/>
    </source>
</evidence>
<evidence type="ECO:0000313" key="2">
    <source>
        <dbReference type="Proteomes" id="UP000184225"/>
    </source>
</evidence>
<dbReference type="STRING" id="579105.SAMN04488096_106250"/>
<accession>A0A1M6FPD3</accession>
<sequence>MKDYGTLSEAINKLKLEEGYKHDFNLIDEYLELKSEKEKYTADEFEVDKVLRFEGMSNPDDNSILYAITTSNGRKGVLTDGYGVSGGQISKTILDKLHRETNQ</sequence>
<dbReference type="EMBL" id="FQYY01000006">
    <property type="protein sequence ID" value="SHI99581.1"/>
    <property type="molecule type" value="Genomic_DNA"/>
</dbReference>
<gene>
    <name evidence="1" type="ORF">SAMN04488096_106250</name>
</gene>
<keyword evidence="2" id="KW-1185">Reference proteome</keyword>
<protein>
    <recommendedName>
        <fullName evidence="3">Phosphoribosylpyrophosphate synthetase</fullName>
    </recommendedName>
</protein>
<dbReference type="RefSeq" id="WP_073151730.1">
    <property type="nucleotide sequence ID" value="NZ_FQYY01000006.1"/>
</dbReference>
<reference evidence="1 2" key="1">
    <citation type="submission" date="2016-11" db="EMBL/GenBank/DDBJ databases">
        <authorList>
            <person name="Jaros S."/>
            <person name="Januszkiewicz K."/>
            <person name="Wedrychowicz H."/>
        </authorList>
    </citation>
    <scope>NUCLEOTIDE SEQUENCE [LARGE SCALE GENOMIC DNA]</scope>
    <source>
        <strain evidence="1 2">DSM 21425</strain>
    </source>
</reference>
<dbReference type="Proteomes" id="UP000184225">
    <property type="component" value="Unassembled WGS sequence"/>
</dbReference>
<name>A0A1M6FPD3_9FLAO</name>
<organism evidence="1 2">
    <name type="scientific">Mesonia phycicola</name>
    <dbReference type="NCBI Taxonomy" id="579105"/>
    <lineage>
        <taxon>Bacteria</taxon>
        <taxon>Pseudomonadati</taxon>
        <taxon>Bacteroidota</taxon>
        <taxon>Flavobacteriia</taxon>
        <taxon>Flavobacteriales</taxon>
        <taxon>Flavobacteriaceae</taxon>
        <taxon>Mesonia</taxon>
    </lineage>
</organism>